<reference evidence="1 2" key="1">
    <citation type="submission" date="2017-07" db="EMBL/GenBank/DDBJ databases">
        <authorList>
            <person name="Talla V."/>
            <person name="Backstrom N."/>
        </authorList>
    </citation>
    <scope>NUCLEOTIDE SEQUENCE [LARGE SCALE GENOMIC DNA]</scope>
</reference>
<organism evidence="1 2">
    <name type="scientific">Leptidea sinapis</name>
    <dbReference type="NCBI Taxonomy" id="189913"/>
    <lineage>
        <taxon>Eukaryota</taxon>
        <taxon>Metazoa</taxon>
        <taxon>Ecdysozoa</taxon>
        <taxon>Arthropoda</taxon>
        <taxon>Hexapoda</taxon>
        <taxon>Insecta</taxon>
        <taxon>Pterygota</taxon>
        <taxon>Neoptera</taxon>
        <taxon>Endopterygota</taxon>
        <taxon>Lepidoptera</taxon>
        <taxon>Glossata</taxon>
        <taxon>Ditrysia</taxon>
        <taxon>Papilionoidea</taxon>
        <taxon>Pieridae</taxon>
        <taxon>Dismorphiinae</taxon>
        <taxon>Leptidea</taxon>
    </lineage>
</organism>
<name>A0A5E4QV56_9NEOP</name>
<protein>
    <submittedName>
        <fullName evidence="1">Uncharacterized protein</fullName>
    </submittedName>
</protein>
<keyword evidence="2" id="KW-1185">Reference proteome</keyword>
<proteinExistence type="predicted"/>
<dbReference type="AlphaFoldDB" id="A0A5E4QV56"/>
<accession>A0A5E4QV56</accession>
<sequence length="60" mass="6881">MMFYALSVTILGSNYQNHSLSWSRRGERPAGSTLHAKIWVPEDPRIFSSSTNVLDKEELR</sequence>
<dbReference type="Proteomes" id="UP000324832">
    <property type="component" value="Unassembled WGS sequence"/>
</dbReference>
<dbReference type="EMBL" id="FZQP02005166">
    <property type="protein sequence ID" value="VVD01095.1"/>
    <property type="molecule type" value="Genomic_DNA"/>
</dbReference>
<gene>
    <name evidence="1" type="ORF">LSINAPIS_LOCUS11594</name>
</gene>
<evidence type="ECO:0000313" key="2">
    <source>
        <dbReference type="Proteomes" id="UP000324832"/>
    </source>
</evidence>
<evidence type="ECO:0000313" key="1">
    <source>
        <dbReference type="EMBL" id="VVD01095.1"/>
    </source>
</evidence>